<dbReference type="Pfam" id="PF00359">
    <property type="entry name" value="PTS_EIIA_2"/>
    <property type="match status" value="1"/>
</dbReference>
<dbReference type="eggNOG" id="COG1762">
    <property type="taxonomic scope" value="Bacteria"/>
</dbReference>
<protein>
    <submittedName>
        <fullName evidence="2">PTS system enzyme IIA component</fullName>
    </submittedName>
</protein>
<dbReference type="AlphaFoldDB" id="A0A090DV33"/>
<dbReference type="PANTHER" id="PTHR47738">
    <property type="entry name" value="PTS SYSTEM FRUCTOSE-LIKE EIIA COMPONENT-RELATED"/>
    <property type="match status" value="1"/>
</dbReference>
<feature type="domain" description="PTS EIIA type-2" evidence="1">
    <location>
        <begin position="5"/>
        <end position="149"/>
    </location>
</feature>
<organism evidence="2 3">
    <name type="scientific">Candidatus Criblamydia sequanensis CRIB-18</name>
    <dbReference type="NCBI Taxonomy" id="1437425"/>
    <lineage>
        <taxon>Bacteria</taxon>
        <taxon>Pseudomonadati</taxon>
        <taxon>Chlamydiota</taxon>
        <taxon>Chlamydiia</taxon>
        <taxon>Parachlamydiales</taxon>
        <taxon>Candidatus Criblamydiaceae</taxon>
        <taxon>Candidatus Criblamydia</taxon>
    </lineage>
</organism>
<evidence type="ECO:0000313" key="2">
    <source>
        <dbReference type="EMBL" id="CDR32874.1"/>
    </source>
</evidence>
<reference evidence="2" key="1">
    <citation type="submission" date="2013-12" db="EMBL/GenBank/DDBJ databases">
        <authorList>
            <person name="Linke B."/>
        </authorList>
    </citation>
    <scope>NUCLEOTIDE SEQUENCE [LARGE SCALE GENOMIC DNA]</scope>
    <source>
        <strain evidence="2">CRIB-18</strain>
    </source>
</reference>
<dbReference type="InterPro" id="IPR051541">
    <property type="entry name" value="PTS_SugarTrans_NitroReg"/>
</dbReference>
<reference evidence="2" key="2">
    <citation type="submission" date="2014-09" db="EMBL/GenBank/DDBJ databases">
        <title>Criblamydia sequanensis harbors a mega-plasmid encoding arsenite resistance.</title>
        <authorList>
            <person name="Bertelli C."/>
            <person name="Goesmann A."/>
            <person name="Greub G."/>
        </authorList>
    </citation>
    <scope>NUCLEOTIDE SEQUENCE [LARGE SCALE GENOMIC DNA]</scope>
    <source>
        <strain evidence="2">CRIB-18</strain>
    </source>
</reference>
<dbReference type="CDD" id="cd00211">
    <property type="entry name" value="PTS_IIA_fru"/>
    <property type="match status" value="1"/>
</dbReference>
<proteinExistence type="predicted"/>
<dbReference type="STRING" id="1437425.CSEC_0030"/>
<gene>
    <name evidence="2" type="primary">ptsn1</name>
    <name evidence="2" type="ORF">CSEC_0030</name>
</gene>
<dbReference type="Proteomes" id="UP000031552">
    <property type="component" value="Unassembled WGS sequence"/>
</dbReference>
<dbReference type="PANTHER" id="PTHR47738:SF2">
    <property type="entry name" value="PTS SYSTEM FRUCTOSE-LIKE EIIA COMPONENT"/>
    <property type="match status" value="1"/>
</dbReference>
<dbReference type="EMBL" id="CCEJ010000001">
    <property type="protein sequence ID" value="CDR32874.1"/>
    <property type="molecule type" value="Genomic_DNA"/>
</dbReference>
<dbReference type="InterPro" id="IPR002178">
    <property type="entry name" value="PTS_EIIA_type-2_dom"/>
</dbReference>
<dbReference type="InterPro" id="IPR016152">
    <property type="entry name" value="PTrfase/Anion_transptr"/>
</dbReference>
<evidence type="ECO:0000259" key="1">
    <source>
        <dbReference type="PROSITE" id="PS51094"/>
    </source>
</evidence>
<dbReference type="RefSeq" id="WP_041016401.1">
    <property type="nucleotide sequence ID" value="NZ_CCEJ010000001.1"/>
</dbReference>
<dbReference type="Gene3D" id="3.40.930.10">
    <property type="entry name" value="Mannitol-specific EII, Chain A"/>
    <property type="match status" value="1"/>
</dbReference>
<dbReference type="PROSITE" id="PS51094">
    <property type="entry name" value="PTS_EIIA_TYPE_2"/>
    <property type="match status" value="1"/>
</dbReference>
<dbReference type="SUPFAM" id="SSF55804">
    <property type="entry name" value="Phoshotransferase/anion transport protein"/>
    <property type="match status" value="1"/>
</dbReference>
<evidence type="ECO:0000313" key="3">
    <source>
        <dbReference type="Proteomes" id="UP000031552"/>
    </source>
</evidence>
<accession>A0A090DV33</accession>
<comment type="caution">
    <text evidence="2">The sequence shown here is derived from an EMBL/GenBank/DDBJ whole genome shotgun (WGS) entry which is preliminary data.</text>
</comment>
<dbReference type="OrthoDB" id="95460at2"/>
<keyword evidence="3" id="KW-1185">Reference proteome</keyword>
<name>A0A090DV33_9BACT</name>
<dbReference type="PROSITE" id="PS00372">
    <property type="entry name" value="PTS_EIIA_TYPE_2_HIS"/>
    <property type="match status" value="1"/>
</dbReference>
<sequence length="149" mass="16851">MKKIFHYLQPELVVFLEAPSRDEVLKELVDLAYRNGKLQDKEAFYEAIIEREKIVSTGIGMGVAIPHAKLPSYDDFFIAVACLKTGVDWNALDGTLVRLIFMIGGPDDKQTEYLQLLSGLTMAIKDEERRKKVLNSGSPQEIIELFKGF</sequence>